<organism evidence="1 2">
    <name type="scientific">Funneliformis geosporum</name>
    <dbReference type="NCBI Taxonomy" id="1117311"/>
    <lineage>
        <taxon>Eukaryota</taxon>
        <taxon>Fungi</taxon>
        <taxon>Fungi incertae sedis</taxon>
        <taxon>Mucoromycota</taxon>
        <taxon>Glomeromycotina</taxon>
        <taxon>Glomeromycetes</taxon>
        <taxon>Glomerales</taxon>
        <taxon>Glomeraceae</taxon>
        <taxon>Funneliformis</taxon>
    </lineage>
</organism>
<accession>A0A9W4WT58</accession>
<protein>
    <submittedName>
        <fullName evidence="1">19294_t:CDS:1</fullName>
    </submittedName>
</protein>
<dbReference type="Proteomes" id="UP001153678">
    <property type="component" value="Unassembled WGS sequence"/>
</dbReference>
<reference evidence="1" key="1">
    <citation type="submission" date="2022-08" db="EMBL/GenBank/DDBJ databases">
        <authorList>
            <person name="Kallberg Y."/>
            <person name="Tangrot J."/>
            <person name="Rosling A."/>
        </authorList>
    </citation>
    <scope>NUCLEOTIDE SEQUENCE</scope>
    <source>
        <strain evidence="1">Wild A</strain>
    </source>
</reference>
<evidence type="ECO:0000313" key="1">
    <source>
        <dbReference type="EMBL" id="CAI2176848.1"/>
    </source>
</evidence>
<proteinExistence type="predicted"/>
<sequence>MADKRSYFDLKNNIEWNIVEFHRFFIEKNKYRQEKLEKAITLQETAKAVAISTVWISTTTREFCLMPRYDSMSDDRRRRKGGVLDTVWTSVEVELKEKLKDLQVLVRNIIAIESNRAYT</sequence>
<name>A0A9W4WT58_9GLOM</name>
<dbReference type="OrthoDB" id="2444858at2759"/>
<gene>
    <name evidence="1" type="ORF">FWILDA_LOCUS7790</name>
</gene>
<dbReference type="AlphaFoldDB" id="A0A9W4WT58"/>
<evidence type="ECO:0000313" key="2">
    <source>
        <dbReference type="Proteomes" id="UP001153678"/>
    </source>
</evidence>
<keyword evidence="2" id="KW-1185">Reference proteome</keyword>
<dbReference type="EMBL" id="CAMKVN010001566">
    <property type="protein sequence ID" value="CAI2176848.1"/>
    <property type="molecule type" value="Genomic_DNA"/>
</dbReference>
<comment type="caution">
    <text evidence="1">The sequence shown here is derived from an EMBL/GenBank/DDBJ whole genome shotgun (WGS) entry which is preliminary data.</text>
</comment>